<accession>A0A1T4LTT6</accession>
<sequence length="57" mass="6510">MNFNPIFPKQSIPTASVEISQGKVYAISREYNFSVPVEEYRSSDNGPRKKDLLGIYK</sequence>
<evidence type="ECO:0000313" key="2">
    <source>
        <dbReference type="Proteomes" id="UP000190395"/>
    </source>
</evidence>
<dbReference type="Proteomes" id="UP000190395">
    <property type="component" value="Unassembled WGS sequence"/>
</dbReference>
<evidence type="ECO:0000313" key="1">
    <source>
        <dbReference type="EMBL" id="SJZ57864.1"/>
    </source>
</evidence>
<protein>
    <submittedName>
        <fullName evidence="1">Uncharacterized protein</fullName>
    </submittedName>
</protein>
<proteinExistence type="predicted"/>
<reference evidence="1 2" key="1">
    <citation type="submission" date="2017-02" db="EMBL/GenBank/DDBJ databases">
        <authorList>
            <person name="Peterson S.W."/>
        </authorList>
    </citation>
    <scope>NUCLEOTIDE SEQUENCE [LARGE SCALE GENOMIC DNA]</scope>
    <source>
        <strain evidence="1 2">ATCC BAA-909</strain>
    </source>
</reference>
<keyword evidence="2" id="KW-1185">Reference proteome</keyword>
<name>A0A1T4LTT6_9SPIR</name>
<organism evidence="1 2">
    <name type="scientific">Treponema berlinense</name>
    <dbReference type="NCBI Taxonomy" id="225004"/>
    <lineage>
        <taxon>Bacteria</taxon>
        <taxon>Pseudomonadati</taxon>
        <taxon>Spirochaetota</taxon>
        <taxon>Spirochaetia</taxon>
        <taxon>Spirochaetales</taxon>
        <taxon>Treponemataceae</taxon>
        <taxon>Treponema</taxon>
    </lineage>
</organism>
<dbReference type="EMBL" id="FUXC01000002">
    <property type="protein sequence ID" value="SJZ57864.1"/>
    <property type="molecule type" value="Genomic_DNA"/>
</dbReference>
<gene>
    <name evidence="1" type="ORF">SAMN02745152_00674</name>
</gene>
<dbReference type="AlphaFoldDB" id="A0A1T4LTT6"/>